<keyword evidence="7 11" id="KW-1133">Transmembrane helix</keyword>
<evidence type="ECO:0000256" key="10">
    <source>
        <dbReference type="PIRNR" id="PIRNR017385"/>
    </source>
</evidence>
<evidence type="ECO:0000256" key="6">
    <source>
        <dbReference type="ARBA" id="ARBA00022967"/>
    </source>
</evidence>
<feature type="transmembrane region" description="Helical" evidence="11">
    <location>
        <begin position="7"/>
        <end position="28"/>
    </location>
</feature>
<evidence type="ECO:0000313" key="12">
    <source>
        <dbReference type="EMBL" id="MBI8989323.1"/>
    </source>
</evidence>
<comment type="similarity">
    <text evidence="3 10">Belongs to the cytochrome c oxidase bacterial subunit CtaF family.</text>
</comment>
<dbReference type="EMBL" id="JAEIOS010000011">
    <property type="protein sequence ID" value="MBI8989323.1"/>
    <property type="molecule type" value="Genomic_DNA"/>
</dbReference>
<evidence type="ECO:0000256" key="3">
    <source>
        <dbReference type="ARBA" id="ARBA00006870"/>
    </source>
</evidence>
<evidence type="ECO:0000256" key="8">
    <source>
        <dbReference type="ARBA" id="ARBA00023136"/>
    </source>
</evidence>
<reference evidence="12" key="1">
    <citation type="submission" date="2020-12" db="EMBL/GenBank/DDBJ databases">
        <title>Genome public.</title>
        <authorList>
            <person name="Sun Q."/>
        </authorList>
    </citation>
    <scope>NUCLEOTIDE SEQUENCE</scope>
    <source>
        <strain evidence="12">CCM 8863</strain>
    </source>
</reference>
<evidence type="ECO:0000256" key="7">
    <source>
        <dbReference type="ARBA" id="ARBA00022989"/>
    </source>
</evidence>
<dbReference type="RefSeq" id="WP_198738315.1">
    <property type="nucleotide sequence ID" value="NZ_JAEIOS010000011.1"/>
</dbReference>
<evidence type="ECO:0000256" key="4">
    <source>
        <dbReference type="ARBA" id="ARBA00022475"/>
    </source>
</evidence>
<comment type="subcellular location">
    <subcellularLocation>
        <location evidence="2">Cell membrane</location>
        <topology evidence="2">Multi-pass membrane protein</topology>
    </subcellularLocation>
</comment>
<keyword evidence="6 10" id="KW-1278">Translocase</keyword>
<evidence type="ECO:0000313" key="13">
    <source>
        <dbReference type="Proteomes" id="UP000645966"/>
    </source>
</evidence>
<dbReference type="AlphaFoldDB" id="A0A934HYK2"/>
<keyword evidence="4 10" id="KW-1003">Cell membrane</keyword>
<comment type="catalytic activity">
    <reaction evidence="9 10">
        <text>4 Fe(II)-[cytochrome c] + O2 + 8 H(+)(in) = 4 Fe(III)-[cytochrome c] + 2 H2O + 4 H(+)(out)</text>
        <dbReference type="Rhea" id="RHEA:11436"/>
        <dbReference type="Rhea" id="RHEA-COMP:10350"/>
        <dbReference type="Rhea" id="RHEA-COMP:14399"/>
        <dbReference type="ChEBI" id="CHEBI:15377"/>
        <dbReference type="ChEBI" id="CHEBI:15378"/>
        <dbReference type="ChEBI" id="CHEBI:15379"/>
        <dbReference type="ChEBI" id="CHEBI:29033"/>
        <dbReference type="ChEBI" id="CHEBI:29034"/>
        <dbReference type="EC" id="7.1.1.9"/>
    </reaction>
</comment>
<feature type="transmembrane region" description="Helical" evidence="11">
    <location>
        <begin position="40"/>
        <end position="62"/>
    </location>
</feature>
<evidence type="ECO:0000256" key="9">
    <source>
        <dbReference type="ARBA" id="ARBA00047816"/>
    </source>
</evidence>
<evidence type="ECO:0000256" key="11">
    <source>
        <dbReference type="SAM" id="Phobius"/>
    </source>
</evidence>
<feature type="transmembrane region" description="Helical" evidence="11">
    <location>
        <begin position="83"/>
        <end position="108"/>
    </location>
</feature>
<dbReference type="PIRSF" id="PIRSF017385">
    <property type="entry name" value="CtaF"/>
    <property type="match status" value="1"/>
</dbReference>
<name>A0A934HYK2_9CORY</name>
<evidence type="ECO:0000256" key="5">
    <source>
        <dbReference type="ARBA" id="ARBA00022692"/>
    </source>
</evidence>
<dbReference type="GO" id="GO:0005886">
    <property type="term" value="C:plasma membrane"/>
    <property type="evidence" value="ECO:0007669"/>
    <property type="project" value="UniProtKB-SubCell"/>
</dbReference>
<sequence>MRNASKIFYGITVFMAVMAVIYVVTTMHLNDSGNIQGLEWAGATGLALSAGLALMLGAYFHFTERRMDILPQDWEEAEVEDGSGMLGFFSPSSIWPFAMTCAIAVLGYGIVFMAYWLIAIGAVLLILFATLLNLQYGIPREKH</sequence>
<dbReference type="InterPro" id="IPR021050">
    <property type="entry name" value="Cyt_c_oxidase_su4_actinobac"/>
</dbReference>
<dbReference type="GO" id="GO:0004129">
    <property type="term" value="F:cytochrome-c oxidase activity"/>
    <property type="evidence" value="ECO:0007669"/>
    <property type="project" value="UniProtKB-EC"/>
</dbReference>
<evidence type="ECO:0000256" key="1">
    <source>
        <dbReference type="ARBA" id="ARBA00002536"/>
    </source>
</evidence>
<gene>
    <name evidence="12" type="ORF">JDV75_06050</name>
</gene>
<organism evidence="12 13">
    <name type="scientific">Corynebacterium meridianum</name>
    <dbReference type="NCBI Taxonomy" id="2765363"/>
    <lineage>
        <taxon>Bacteria</taxon>
        <taxon>Bacillati</taxon>
        <taxon>Actinomycetota</taxon>
        <taxon>Actinomycetes</taxon>
        <taxon>Mycobacteriales</taxon>
        <taxon>Corynebacteriaceae</taxon>
        <taxon>Corynebacterium</taxon>
    </lineage>
</organism>
<comment type="subunit">
    <text evidence="10">Associates with subunits I, II and III to form cytochrome c oxidase.</text>
</comment>
<keyword evidence="8 10" id="KW-0472">Membrane</keyword>
<evidence type="ECO:0000256" key="2">
    <source>
        <dbReference type="ARBA" id="ARBA00004651"/>
    </source>
</evidence>
<protein>
    <recommendedName>
        <fullName evidence="10">Cytochrome c oxidase polypeptide 4</fullName>
        <ecNumber evidence="10">7.1.1.9</ecNumber>
    </recommendedName>
    <alternativeName>
        <fullName evidence="10">Cytochrome aa3 subunit 4</fullName>
    </alternativeName>
    <alternativeName>
        <fullName evidence="10">Cytochrome c oxidase polypeptide IV</fullName>
    </alternativeName>
</protein>
<dbReference type="EC" id="7.1.1.9" evidence="10"/>
<dbReference type="Proteomes" id="UP000645966">
    <property type="component" value="Unassembled WGS sequence"/>
</dbReference>
<proteinExistence type="inferred from homology"/>
<comment type="caution">
    <text evidence="12">The sequence shown here is derived from an EMBL/GenBank/DDBJ whole genome shotgun (WGS) entry which is preliminary data.</text>
</comment>
<comment type="function">
    <text evidence="1 10">Part of cytochrome c oxidase, its function is unknown.</text>
</comment>
<dbReference type="Pfam" id="PF12270">
    <property type="entry name" value="Cyt_c_ox_IV"/>
    <property type="match status" value="1"/>
</dbReference>
<feature type="transmembrane region" description="Helical" evidence="11">
    <location>
        <begin position="114"/>
        <end position="134"/>
    </location>
</feature>
<accession>A0A934HYK2</accession>
<dbReference type="GO" id="GO:0022900">
    <property type="term" value="P:electron transport chain"/>
    <property type="evidence" value="ECO:0007669"/>
    <property type="project" value="InterPro"/>
</dbReference>
<keyword evidence="5 11" id="KW-0812">Transmembrane</keyword>
<keyword evidence="13" id="KW-1185">Reference proteome</keyword>